<organism evidence="6 7">
    <name type="scientific">Aspergillus udagawae</name>
    <dbReference type="NCBI Taxonomy" id="91492"/>
    <lineage>
        <taxon>Eukaryota</taxon>
        <taxon>Fungi</taxon>
        <taxon>Dikarya</taxon>
        <taxon>Ascomycota</taxon>
        <taxon>Pezizomycotina</taxon>
        <taxon>Eurotiomycetes</taxon>
        <taxon>Eurotiomycetidae</taxon>
        <taxon>Eurotiales</taxon>
        <taxon>Aspergillaceae</taxon>
        <taxon>Aspergillus</taxon>
        <taxon>Aspergillus subgen. Fumigati</taxon>
    </lineage>
</organism>
<dbReference type="PANTHER" id="PTHR43060:SF15">
    <property type="entry name" value="3-HYDROXYISOBUTYRATE DEHYDROGENASE-LIKE 1, MITOCHONDRIAL-RELATED"/>
    <property type="match status" value="1"/>
</dbReference>
<evidence type="ECO:0000313" key="6">
    <source>
        <dbReference type="EMBL" id="GFF81169.1"/>
    </source>
</evidence>
<protein>
    <submittedName>
        <fullName evidence="6">UDP-glucoronosyl and UDP-glucosyl transferase family protein</fullName>
    </submittedName>
</protein>
<proteinExistence type="predicted"/>
<dbReference type="Gene3D" id="1.10.1040.10">
    <property type="entry name" value="N-(1-d-carboxylethyl)-l-norvaline Dehydrogenase, domain 2"/>
    <property type="match status" value="1"/>
</dbReference>
<reference evidence="6 7" key="1">
    <citation type="submission" date="2020-01" db="EMBL/GenBank/DDBJ databases">
        <title>Draft genome sequence of Aspergillus udagawae IFM 53868.</title>
        <authorList>
            <person name="Takahashi H."/>
            <person name="Yaguchi T."/>
        </authorList>
    </citation>
    <scope>NUCLEOTIDE SEQUENCE [LARGE SCALE GENOMIC DNA]</scope>
    <source>
        <strain evidence="6 7">IFM 53868</strain>
    </source>
</reference>
<feature type="domain" description="Erythromycin biosynthesis protein CIII-like C-terminal" evidence="4">
    <location>
        <begin position="357"/>
        <end position="445"/>
    </location>
</feature>
<name>A0ABQ1AFZ0_9EURO</name>
<dbReference type="Pfam" id="PF06722">
    <property type="entry name" value="EryCIII-like_C"/>
    <property type="match status" value="1"/>
</dbReference>
<evidence type="ECO:0000259" key="5">
    <source>
        <dbReference type="Pfam" id="PF14833"/>
    </source>
</evidence>
<dbReference type="Gene3D" id="3.40.50.720">
    <property type="entry name" value="NAD(P)-binding Rossmann-like Domain"/>
    <property type="match status" value="1"/>
</dbReference>
<dbReference type="PANTHER" id="PTHR43060">
    <property type="entry name" value="3-HYDROXYISOBUTYRATE DEHYDROGENASE-LIKE 1, MITOCHONDRIAL-RELATED"/>
    <property type="match status" value="1"/>
</dbReference>
<evidence type="ECO:0000259" key="3">
    <source>
        <dbReference type="Pfam" id="PF03446"/>
    </source>
</evidence>
<accession>A0ABQ1AFZ0</accession>
<feature type="domain" description="3-hydroxyisobutyrate dehydrogenase-like NAD-binding" evidence="5">
    <location>
        <begin position="693"/>
        <end position="813"/>
    </location>
</feature>
<dbReference type="Pfam" id="PF14833">
    <property type="entry name" value="NAD_binding_11"/>
    <property type="match status" value="1"/>
</dbReference>
<dbReference type="InterPro" id="IPR013328">
    <property type="entry name" value="6PGD_dom2"/>
</dbReference>
<comment type="caution">
    <text evidence="6">The sequence shown here is derived from an EMBL/GenBank/DDBJ whole genome shotgun (WGS) entry which is preliminary data.</text>
</comment>
<feature type="compositionally biased region" description="Basic and acidic residues" evidence="2">
    <location>
        <begin position="485"/>
        <end position="499"/>
    </location>
</feature>
<dbReference type="InterPro" id="IPR008927">
    <property type="entry name" value="6-PGluconate_DH-like_C_sf"/>
</dbReference>
<sequence>MDEDGKAKVLFLTNSELGQSSVCLAVTHEFLLRPEYDVHIASFPVLGPTVKMMNARAKSLASAQEEATFHPLCGLSMQDAYIQKVGNRRTFNIHRVGLRGAMSAYKSVLINALAPWNGSEYMAVYFQCFSVIQDIQPVVVVVDPLFAPAIDACVKSKMPYLVLSPNTLKDHCQPKLANFWKFPALCSGYLYPLPLHQVIPNTILVLGLGIAIHNSSELKELKRYRNENELSGKTPGMISRSGDKTPFLVPSKKEYEFSRRVPSNFTLCGPIVRPWDALETENADLARFVRRGPTVLASFGSHVVFNNATARQFAEGIALLLERRPETQILWKLKWNPEINVEDKAFESIRGAIAERRVRITDWLRVEPMSLLMSGHIECIIHHGGSNSFHEAIRAGVPQVILPTWFDTYDFAARVEWLKIGVWANKKTAPAINGKHLGRALIRVLASNDSPRIFANAKALASQLGPQEGRVVACEKIIEVIKAQKKGEDKKDQHQKVQAEEANVQQIPAGNEERTPEELTSQEIAPRKHGTGNEQEHRSKRAQSSLALYNRTVAKASAFAESLGPTKAPVTVASTIPEAVKDASIIFICVGDDPALDQIITTILADSSLDLTSKVVVDCSTVHPDTSRRIHAALTDRGTAFIACPVFGAPAFADAGQLVVVPAGDAAAINRIRPFLEGVTARATIDMSGHDVGRASTLKLLGNTFILNTVESIAEGLVAAEKSGLGADVYQQWMHSMVGGMFAKYADRMCTGDYYKREEPLFAVDLARKDLRHAASLAGSAGMRLRSVEVTDGYLQEVKAEKGEKGDIAAVYGAIRKESGLPFENEQ</sequence>
<keyword evidence="1 6" id="KW-0808">Transferase</keyword>
<evidence type="ECO:0000256" key="1">
    <source>
        <dbReference type="ARBA" id="ARBA00022679"/>
    </source>
</evidence>
<dbReference type="Gene3D" id="3.40.50.2000">
    <property type="entry name" value="Glycogen Phosphorylase B"/>
    <property type="match status" value="1"/>
</dbReference>
<dbReference type="InterPro" id="IPR006115">
    <property type="entry name" value="6PGDH_NADP-bd"/>
</dbReference>
<keyword evidence="7" id="KW-1185">Reference proteome</keyword>
<dbReference type="EMBL" id="BLKG01000022">
    <property type="protein sequence ID" value="GFF81169.1"/>
    <property type="molecule type" value="Genomic_DNA"/>
</dbReference>
<feature type="region of interest" description="Disordered" evidence="2">
    <location>
        <begin position="485"/>
        <end position="542"/>
    </location>
</feature>
<dbReference type="Pfam" id="PF03446">
    <property type="entry name" value="NAD_binding_2"/>
    <property type="match status" value="1"/>
</dbReference>
<evidence type="ECO:0000256" key="2">
    <source>
        <dbReference type="SAM" id="MobiDB-lite"/>
    </source>
</evidence>
<dbReference type="InterPro" id="IPR036291">
    <property type="entry name" value="NAD(P)-bd_dom_sf"/>
</dbReference>
<dbReference type="CDD" id="cd03784">
    <property type="entry name" value="GT1_Gtf-like"/>
    <property type="match status" value="1"/>
</dbReference>
<evidence type="ECO:0000259" key="4">
    <source>
        <dbReference type="Pfam" id="PF06722"/>
    </source>
</evidence>
<dbReference type="SUPFAM" id="SSF51735">
    <property type="entry name" value="NAD(P)-binding Rossmann-fold domains"/>
    <property type="match status" value="1"/>
</dbReference>
<dbReference type="GO" id="GO:0016740">
    <property type="term" value="F:transferase activity"/>
    <property type="evidence" value="ECO:0007669"/>
    <property type="project" value="UniProtKB-KW"/>
</dbReference>
<dbReference type="SUPFAM" id="SSF48179">
    <property type="entry name" value="6-phosphogluconate dehydrogenase C-terminal domain-like"/>
    <property type="match status" value="1"/>
</dbReference>
<dbReference type="InterPro" id="IPR002213">
    <property type="entry name" value="UDP_glucos_trans"/>
</dbReference>
<evidence type="ECO:0000313" key="7">
    <source>
        <dbReference type="Proteomes" id="UP000465266"/>
    </source>
</evidence>
<feature type="domain" description="6-phosphogluconate dehydrogenase NADP-binding" evidence="3">
    <location>
        <begin position="540"/>
        <end position="684"/>
    </location>
</feature>
<dbReference type="InterPro" id="IPR010610">
    <property type="entry name" value="EryCIII-like_C"/>
</dbReference>
<gene>
    <name evidence="6" type="ORF">IFM53868_03053</name>
</gene>
<dbReference type="SUPFAM" id="SSF53756">
    <property type="entry name" value="UDP-Glycosyltransferase/glycogen phosphorylase"/>
    <property type="match status" value="1"/>
</dbReference>
<dbReference type="Proteomes" id="UP000465266">
    <property type="component" value="Unassembled WGS sequence"/>
</dbReference>
<dbReference type="InterPro" id="IPR029154">
    <property type="entry name" value="HIBADH-like_NADP-bd"/>
</dbReference>